<dbReference type="EMBL" id="AP022853">
    <property type="protein sequence ID" value="BCB25273.1"/>
    <property type="molecule type" value="Genomic_DNA"/>
</dbReference>
<protein>
    <submittedName>
        <fullName evidence="2">Uncharacterized protein</fullName>
    </submittedName>
</protein>
<dbReference type="NCBIfam" id="TIGR02001">
    <property type="entry name" value="gcw_chp"/>
    <property type="match status" value="1"/>
</dbReference>
<evidence type="ECO:0000313" key="3">
    <source>
        <dbReference type="Proteomes" id="UP000502260"/>
    </source>
</evidence>
<name>A0A6F8V618_9PROT</name>
<sequence length="274" mass="29893">MRKLTQALLLAGVVGMPALMASTSSMADEAPAASAITGNMAFVSDYVFRGLTQSWARPAVQAGLDYVHPSGFYLGTWASSISDKEYNNASMEWDFYAGYNGKINDDMGWGVGAIQIWYPGGKLAGFSPDQKYNTQELNASFNYKFVSVKYSYALTDLFGLNQNNYFSALDPATAPTGSTKGSTYLEANASYEIMDKLTLGAHIGHQKVKNASDYSYTDYKISLNKELPKEMFGLNVGLAYTDTNAKKGAWTGAYAGETKYLGDKTWILSVSKTF</sequence>
<keyword evidence="3" id="KW-1185">Reference proteome</keyword>
<evidence type="ECO:0000256" key="1">
    <source>
        <dbReference type="SAM" id="SignalP"/>
    </source>
</evidence>
<feature type="chain" id="PRO_5026327316" evidence="1">
    <location>
        <begin position="28"/>
        <end position="274"/>
    </location>
</feature>
<gene>
    <name evidence="2" type="ORF">SKTS_01590</name>
</gene>
<feature type="signal peptide" evidence="1">
    <location>
        <begin position="1"/>
        <end position="27"/>
    </location>
</feature>
<dbReference type="Pfam" id="PF09694">
    <property type="entry name" value="Gcw_chp"/>
    <property type="match status" value="1"/>
</dbReference>
<dbReference type="AlphaFoldDB" id="A0A6F8V618"/>
<proteinExistence type="predicted"/>
<accession>A0A6F8V618</accession>
<dbReference type="KEGG" id="slac:SKTS_01590"/>
<evidence type="ECO:0000313" key="2">
    <source>
        <dbReference type="EMBL" id="BCB25273.1"/>
    </source>
</evidence>
<dbReference type="RefSeq" id="WP_173058933.1">
    <property type="nucleotide sequence ID" value="NZ_AP022853.1"/>
</dbReference>
<keyword evidence="1" id="KW-0732">Signal</keyword>
<organism evidence="2 3">
    <name type="scientific">Sulfurimicrobium lacus</name>
    <dbReference type="NCBI Taxonomy" id="2715678"/>
    <lineage>
        <taxon>Bacteria</taxon>
        <taxon>Pseudomonadati</taxon>
        <taxon>Pseudomonadota</taxon>
        <taxon>Betaproteobacteria</taxon>
        <taxon>Nitrosomonadales</taxon>
        <taxon>Sulfuricellaceae</taxon>
        <taxon>Sulfurimicrobium</taxon>
    </lineage>
</organism>
<dbReference type="Proteomes" id="UP000502260">
    <property type="component" value="Chromosome"/>
</dbReference>
<dbReference type="InterPro" id="IPR010239">
    <property type="entry name" value="CHP02001"/>
</dbReference>
<dbReference type="SUPFAM" id="SSF56935">
    <property type="entry name" value="Porins"/>
    <property type="match status" value="1"/>
</dbReference>
<reference evidence="3" key="1">
    <citation type="submission" date="2020-03" db="EMBL/GenBank/DDBJ databases">
        <title>Complete genome sequence of sulfur-oxidizing bacterium skT11.</title>
        <authorList>
            <person name="Kanda M."/>
            <person name="Kojima H."/>
            <person name="Fukui M."/>
        </authorList>
    </citation>
    <scope>NUCLEOTIDE SEQUENCE [LARGE SCALE GENOMIC DNA]</scope>
    <source>
        <strain evidence="3">skT11</strain>
    </source>
</reference>